<feature type="compositionally biased region" description="Basic and acidic residues" evidence="1">
    <location>
        <begin position="87"/>
        <end position="96"/>
    </location>
</feature>
<dbReference type="EMBL" id="FOYZ01000010">
    <property type="protein sequence ID" value="SFR93403.1"/>
    <property type="molecule type" value="Genomic_DNA"/>
</dbReference>
<feature type="region of interest" description="Disordered" evidence="1">
    <location>
        <begin position="74"/>
        <end position="147"/>
    </location>
</feature>
<feature type="chain" id="PRO_5039207998" evidence="2">
    <location>
        <begin position="24"/>
        <end position="212"/>
    </location>
</feature>
<gene>
    <name evidence="3" type="ORF">SAMN05661086_02575</name>
</gene>
<evidence type="ECO:0000313" key="3">
    <source>
        <dbReference type="EMBL" id="SFR93403.1"/>
    </source>
</evidence>
<dbReference type="RefSeq" id="WP_092561428.1">
    <property type="nucleotide sequence ID" value="NZ_FOYZ01000010.1"/>
</dbReference>
<accession>A0A1I6KQ95</accession>
<protein>
    <submittedName>
        <fullName evidence="3">Uncharacterized protein</fullName>
    </submittedName>
</protein>
<proteinExistence type="predicted"/>
<feature type="region of interest" description="Disordered" evidence="1">
    <location>
        <begin position="28"/>
        <end position="56"/>
    </location>
</feature>
<feature type="signal peptide" evidence="2">
    <location>
        <begin position="1"/>
        <end position="23"/>
    </location>
</feature>
<name>A0A1I6KQ95_9FIRM</name>
<evidence type="ECO:0000256" key="2">
    <source>
        <dbReference type="SAM" id="SignalP"/>
    </source>
</evidence>
<feature type="compositionally biased region" description="Basic and acidic residues" evidence="1">
    <location>
        <begin position="104"/>
        <end position="121"/>
    </location>
</feature>
<keyword evidence="4" id="KW-1185">Reference proteome</keyword>
<dbReference type="Proteomes" id="UP000199659">
    <property type="component" value="Unassembled WGS sequence"/>
</dbReference>
<evidence type="ECO:0000313" key="4">
    <source>
        <dbReference type="Proteomes" id="UP000199659"/>
    </source>
</evidence>
<reference evidence="3 4" key="1">
    <citation type="submission" date="2016-10" db="EMBL/GenBank/DDBJ databases">
        <authorList>
            <person name="de Groot N.N."/>
        </authorList>
    </citation>
    <scope>NUCLEOTIDE SEQUENCE [LARGE SCALE GENOMIC DNA]</scope>
    <source>
        <strain evidence="3 4">743A</strain>
    </source>
</reference>
<evidence type="ECO:0000256" key="1">
    <source>
        <dbReference type="SAM" id="MobiDB-lite"/>
    </source>
</evidence>
<dbReference type="STRING" id="37658.SAMN05661086_02575"/>
<dbReference type="PROSITE" id="PS51257">
    <property type="entry name" value="PROKAR_LIPOPROTEIN"/>
    <property type="match status" value="1"/>
</dbReference>
<keyword evidence="2" id="KW-0732">Signal</keyword>
<dbReference type="AlphaFoldDB" id="A0A1I6KQ95"/>
<organism evidence="3 4">
    <name type="scientific">Anaeromicropila populeti</name>
    <dbReference type="NCBI Taxonomy" id="37658"/>
    <lineage>
        <taxon>Bacteria</taxon>
        <taxon>Bacillati</taxon>
        <taxon>Bacillota</taxon>
        <taxon>Clostridia</taxon>
        <taxon>Lachnospirales</taxon>
        <taxon>Lachnospiraceae</taxon>
        <taxon>Anaeromicropila</taxon>
    </lineage>
</organism>
<sequence length="212" mass="22248">MRKKYMLYVAALSVALFMTGCNAEKTNEETAVVENTESSQVSDENDEAMEAAGAESDLLGEVTAVSENSVTIAVGIQRQMGGGSNGEKPDGERPEGEAPSGETPDGKAPEGEAPSGEKPDGEVPEGEVPSGEKGKGGMLSLTGEEKEIVVSEQTEIVKESNNTSESITIADIQTGDILAIEYEEDGETVKSIIVKSFQMGDGRQKGNELKGE</sequence>